<keyword evidence="6" id="KW-0456">Lyase</keyword>
<dbReference type="GO" id="GO:0004383">
    <property type="term" value="F:guanylate cyclase activity"/>
    <property type="evidence" value="ECO:0007669"/>
    <property type="project" value="TreeGrafter"/>
</dbReference>
<dbReference type="GO" id="GO:0007168">
    <property type="term" value="P:receptor guanylyl cyclase signaling pathway"/>
    <property type="evidence" value="ECO:0007669"/>
    <property type="project" value="TreeGrafter"/>
</dbReference>
<evidence type="ECO:0000313" key="9">
    <source>
        <dbReference type="EMBL" id="KAG2488711.1"/>
    </source>
</evidence>
<keyword evidence="10" id="KW-1185">Reference proteome</keyword>
<dbReference type="SMART" id="SM00044">
    <property type="entry name" value="CYCc"/>
    <property type="match status" value="1"/>
</dbReference>
<dbReference type="CDD" id="cd07302">
    <property type="entry name" value="CHD"/>
    <property type="match status" value="1"/>
</dbReference>
<evidence type="ECO:0000256" key="4">
    <source>
        <dbReference type="ARBA" id="ARBA00022989"/>
    </source>
</evidence>
<dbReference type="Gene3D" id="3.30.70.1230">
    <property type="entry name" value="Nucleotide cyclase"/>
    <property type="match status" value="1"/>
</dbReference>
<dbReference type="PANTHER" id="PTHR11920:SF335">
    <property type="entry name" value="GUANYLATE CYCLASE"/>
    <property type="match status" value="1"/>
</dbReference>
<protein>
    <recommendedName>
        <fullName evidence="8">Guanylate cyclase domain-containing protein</fullName>
    </recommendedName>
</protein>
<feature type="domain" description="Guanylate cyclase" evidence="8">
    <location>
        <begin position="555"/>
        <end position="684"/>
    </location>
</feature>
<keyword evidence="3" id="KW-0547">Nucleotide-binding</keyword>
<dbReference type="GO" id="GO:0000166">
    <property type="term" value="F:nucleotide binding"/>
    <property type="evidence" value="ECO:0007669"/>
    <property type="project" value="UniProtKB-KW"/>
</dbReference>
<name>A0A836BTM8_9CHLO</name>
<dbReference type="SUPFAM" id="SSF55073">
    <property type="entry name" value="Nucleotide cyclase"/>
    <property type="match status" value="1"/>
</dbReference>
<dbReference type="OrthoDB" id="542842at2759"/>
<dbReference type="PROSITE" id="PS50125">
    <property type="entry name" value="GUANYLATE_CYCLASE_2"/>
    <property type="match status" value="1"/>
</dbReference>
<dbReference type="PANTHER" id="PTHR11920">
    <property type="entry name" value="GUANYLYL CYCLASE"/>
    <property type="match status" value="1"/>
</dbReference>
<keyword evidence="4" id="KW-1133">Transmembrane helix</keyword>
<organism evidence="9 10">
    <name type="scientific">Edaphochlamys debaryana</name>
    <dbReference type="NCBI Taxonomy" id="47281"/>
    <lineage>
        <taxon>Eukaryota</taxon>
        <taxon>Viridiplantae</taxon>
        <taxon>Chlorophyta</taxon>
        <taxon>core chlorophytes</taxon>
        <taxon>Chlorophyceae</taxon>
        <taxon>CS clade</taxon>
        <taxon>Chlamydomonadales</taxon>
        <taxon>Chlamydomonadales incertae sedis</taxon>
        <taxon>Edaphochlamys</taxon>
    </lineage>
</organism>
<feature type="region of interest" description="Disordered" evidence="7">
    <location>
        <begin position="362"/>
        <end position="388"/>
    </location>
</feature>
<dbReference type="AlphaFoldDB" id="A0A836BTM8"/>
<dbReference type="Pfam" id="PF00211">
    <property type="entry name" value="Guanylate_cyc"/>
    <property type="match status" value="1"/>
</dbReference>
<evidence type="ECO:0000313" key="10">
    <source>
        <dbReference type="Proteomes" id="UP000612055"/>
    </source>
</evidence>
<dbReference type="InterPro" id="IPR029787">
    <property type="entry name" value="Nucleotide_cyclase"/>
</dbReference>
<evidence type="ECO:0000256" key="7">
    <source>
        <dbReference type="SAM" id="MobiDB-lite"/>
    </source>
</evidence>
<feature type="region of interest" description="Disordered" evidence="7">
    <location>
        <begin position="1"/>
        <end position="62"/>
    </location>
</feature>
<dbReference type="GO" id="GO:0004016">
    <property type="term" value="F:adenylate cyclase activity"/>
    <property type="evidence" value="ECO:0007669"/>
    <property type="project" value="TreeGrafter"/>
</dbReference>
<dbReference type="EMBL" id="JAEHOE010000080">
    <property type="protein sequence ID" value="KAG2488711.1"/>
    <property type="molecule type" value="Genomic_DNA"/>
</dbReference>
<feature type="compositionally biased region" description="Gly residues" evidence="7">
    <location>
        <begin position="754"/>
        <end position="767"/>
    </location>
</feature>
<feature type="region of interest" description="Disordered" evidence="7">
    <location>
        <begin position="745"/>
        <end position="782"/>
    </location>
</feature>
<sequence length="1115" mass="113977">MASTLCAVPHSPGESNANASGPLPIRIGGDAAPGNPGLHAWSPGPAEAAPAAPPGTPFADPGAVAAVQAPESELPFEGLERANTGTLPPVRSNSSFRARLRAAKKKVDVPVTAASLFQWESRSHFWSAIEKAPRDQAASGKGFRATMSRWHHTAAFHTKNTLAVVRTHPSVLLGPLLLTAVLIAGGVTGVQLGARAYEDKLQDESRAAADKAAAALTQTLEHSLQPLGALALAARMRPAMAALGPALPGYGTVLTAQTPDVTSALFLAPFGMVRAVWRPPASASRSAASAPASAPRPPAAPAPPPWVPLGTPVLPGEALTWSQADTILIRSAGSLLSSTPDAEAGGAYLAAHLPVLLPDVPPDQTWGNLPGSDSGSASGSGSGSAAERCPDGAAGCQLLYDAGRSNGTRLWGFVSAVLRLRELAALPGTGLTKLSDLRHRYRLTARSDGPRAELLTEVNSQPPLGRSRSAVAVPVAVGAAVWTLEVYPDHGWRPQWEGPLTAAVVLASLAIGGMLFAACVIHRRHRLLMEAMLPKKVLSVMRTGRSFYERYDNVTVLYADIVRYSNTPAGMPGWEAVQLLNDVHDMYDTLLEKHGLIKIRRSGEAFLGVGGCPDAEDPVRSALRAALCAREMVIATARYRSSVGQRVQIRIGLHSGSVVAAVVGSHMPRFSLFGDTIDISHFMESTSVAMGIHVSDTTAELLQIADDPIVQLHPRGVIDIRGRGPITTFWQQVDLLGPSPYARGGTNASQNFGPGAGGGAGGGGAGGSTAAERAGGGTGGAPAAVECTADLAVAASLGMAGAPLVRKLSQSGLWFTQRSLPGRGRKSAADAKADASLLGSFTLRLEGDALDLWRRQLATAGPPSSPLLHVARPLSPRTTRFTASTYMGASTYYDGVGMAQAAQDGGGTSARDRDKERERDARASLESGASSARGAMGRAPSSGAAARHMLTPTSPKPRSSTSSRPRTSNAEEILLALADSNGNSVTAGAAAAAGGGSSNQDRLTAAAARLAAAARSPRDSLGSRPPPAGNGNGVGAAAVLSSPAGVVGPAVPTGAAGGAPRPPPSASAPVEVSDVGMAGPPVEPPAQPRPPRPQGAALEVEAARASVNGAAPGAA</sequence>
<feature type="region of interest" description="Disordered" evidence="7">
    <location>
        <begin position="285"/>
        <end position="304"/>
    </location>
</feature>
<proteinExistence type="predicted"/>
<evidence type="ECO:0000256" key="1">
    <source>
        <dbReference type="ARBA" id="ARBA00004370"/>
    </source>
</evidence>
<keyword evidence="5" id="KW-0472">Membrane</keyword>
<feature type="compositionally biased region" description="Pro residues" evidence="7">
    <location>
        <begin position="1081"/>
        <end position="1093"/>
    </location>
</feature>
<feature type="region of interest" description="Disordered" evidence="7">
    <location>
        <begin position="1008"/>
        <end position="1115"/>
    </location>
</feature>
<feature type="compositionally biased region" description="Low complexity" evidence="7">
    <location>
        <begin position="927"/>
        <end position="967"/>
    </location>
</feature>
<dbReference type="Proteomes" id="UP000612055">
    <property type="component" value="Unassembled WGS sequence"/>
</dbReference>
<dbReference type="GO" id="GO:0001653">
    <property type="term" value="F:peptide receptor activity"/>
    <property type="evidence" value="ECO:0007669"/>
    <property type="project" value="TreeGrafter"/>
</dbReference>
<feature type="compositionally biased region" description="Basic and acidic residues" evidence="7">
    <location>
        <begin position="910"/>
        <end position="923"/>
    </location>
</feature>
<dbReference type="InterPro" id="IPR001054">
    <property type="entry name" value="A/G_cyclase"/>
</dbReference>
<evidence type="ECO:0000256" key="5">
    <source>
        <dbReference type="ARBA" id="ARBA00023136"/>
    </source>
</evidence>
<dbReference type="GO" id="GO:0005886">
    <property type="term" value="C:plasma membrane"/>
    <property type="evidence" value="ECO:0007669"/>
    <property type="project" value="TreeGrafter"/>
</dbReference>
<accession>A0A836BTM8</accession>
<evidence type="ECO:0000256" key="3">
    <source>
        <dbReference type="ARBA" id="ARBA00022741"/>
    </source>
</evidence>
<comment type="caution">
    <text evidence="9">The sequence shown here is derived from an EMBL/GenBank/DDBJ whole genome shotgun (WGS) entry which is preliminary data.</text>
</comment>
<feature type="compositionally biased region" description="Low complexity" evidence="7">
    <location>
        <begin position="371"/>
        <end position="386"/>
    </location>
</feature>
<reference evidence="9" key="1">
    <citation type="journal article" date="2020" name="bioRxiv">
        <title>Comparative genomics of Chlamydomonas.</title>
        <authorList>
            <person name="Craig R.J."/>
            <person name="Hasan A.R."/>
            <person name="Ness R.W."/>
            <person name="Keightley P.D."/>
        </authorList>
    </citation>
    <scope>NUCLEOTIDE SEQUENCE</scope>
    <source>
        <strain evidence="9">CCAP 11/70</strain>
    </source>
</reference>
<feature type="compositionally biased region" description="Low complexity" evidence="7">
    <location>
        <begin position="1035"/>
        <end position="1054"/>
    </location>
</feature>
<evidence type="ECO:0000259" key="8">
    <source>
        <dbReference type="PROSITE" id="PS50125"/>
    </source>
</evidence>
<evidence type="ECO:0000256" key="6">
    <source>
        <dbReference type="ARBA" id="ARBA00023239"/>
    </source>
</evidence>
<dbReference type="InterPro" id="IPR050401">
    <property type="entry name" value="Cyclic_nucleotide_synthase"/>
</dbReference>
<dbReference type="GO" id="GO:0035556">
    <property type="term" value="P:intracellular signal transduction"/>
    <property type="evidence" value="ECO:0007669"/>
    <property type="project" value="InterPro"/>
</dbReference>
<feature type="region of interest" description="Disordered" evidence="7">
    <location>
        <begin position="901"/>
        <end position="967"/>
    </location>
</feature>
<keyword evidence="2" id="KW-0812">Transmembrane</keyword>
<gene>
    <name evidence="9" type="ORF">HYH03_012711</name>
</gene>
<feature type="compositionally biased region" description="Pro residues" evidence="7">
    <location>
        <begin position="294"/>
        <end position="304"/>
    </location>
</feature>
<comment type="subcellular location">
    <subcellularLocation>
        <location evidence="1">Membrane</location>
    </subcellularLocation>
</comment>
<evidence type="ECO:0000256" key="2">
    <source>
        <dbReference type="ARBA" id="ARBA00022692"/>
    </source>
</evidence>